<organism evidence="1 2">
    <name type="scientific">Rotaria socialis</name>
    <dbReference type="NCBI Taxonomy" id="392032"/>
    <lineage>
        <taxon>Eukaryota</taxon>
        <taxon>Metazoa</taxon>
        <taxon>Spiralia</taxon>
        <taxon>Gnathifera</taxon>
        <taxon>Rotifera</taxon>
        <taxon>Eurotatoria</taxon>
        <taxon>Bdelloidea</taxon>
        <taxon>Philodinida</taxon>
        <taxon>Philodinidae</taxon>
        <taxon>Rotaria</taxon>
    </lineage>
</organism>
<reference evidence="1" key="1">
    <citation type="submission" date="2021-02" db="EMBL/GenBank/DDBJ databases">
        <authorList>
            <person name="Nowell W R."/>
        </authorList>
    </citation>
    <scope>NUCLEOTIDE SEQUENCE</scope>
</reference>
<dbReference type="Proteomes" id="UP000663848">
    <property type="component" value="Unassembled WGS sequence"/>
</dbReference>
<accession>A0A821LF21</accession>
<sequence length="304" mass="35029">MQLRYKNTAAPILKNNLATPIKAYEYYEECQTVEELEAIKNDSHRFRLECFMIRERLAGVTSGLLNSLDRYACKYVTDYEHALQIYSHACYLRLSAQIDLDKLTLSLEKCTGVMYQLAECNMVEAIPFSIFTSIFEAAIVEFIRYRKLMVANLGKIRYSHTRMLYFDCDNHLEYDSDERVNIIFELLFIATKALPLTGAAESSVTHAKERKDDVSSTKSKQMILVRADQLLNIMITKTGLDLAQHLSAMFNDVYNKRLPPSDDDDDDQPMLSLFNETVQEIFIDHLDGIQFANNPPLKSMNLFH</sequence>
<comment type="caution">
    <text evidence="1">The sequence shown here is derived from an EMBL/GenBank/DDBJ whole genome shotgun (WGS) entry which is preliminary data.</text>
</comment>
<evidence type="ECO:0000313" key="1">
    <source>
        <dbReference type="EMBL" id="CAF4749914.1"/>
    </source>
</evidence>
<protein>
    <submittedName>
        <fullName evidence="1">Uncharacterized protein</fullName>
    </submittedName>
</protein>
<proteinExistence type="predicted"/>
<name>A0A821LF21_9BILA</name>
<dbReference type="AlphaFoldDB" id="A0A821LF21"/>
<evidence type="ECO:0000313" key="2">
    <source>
        <dbReference type="Proteomes" id="UP000663848"/>
    </source>
</evidence>
<dbReference type="EMBL" id="CAJOBR010003722">
    <property type="protein sequence ID" value="CAF4749914.1"/>
    <property type="molecule type" value="Genomic_DNA"/>
</dbReference>
<gene>
    <name evidence="1" type="ORF">QYT958_LOCUS20918</name>
</gene>